<dbReference type="PROSITE" id="PS00134">
    <property type="entry name" value="TRYPSIN_HIS"/>
    <property type="match status" value="1"/>
</dbReference>
<evidence type="ECO:0000313" key="14">
    <source>
        <dbReference type="Proteomes" id="UP000092461"/>
    </source>
</evidence>
<evidence type="ECO:0000256" key="2">
    <source>
        <dbReference type="ARBA" id="ARBA00022525"/>
    </source>
</evidence>
<dbReference type="InterPro" id="IPR001314">
    <property type="entry name" value="Peptidase_S1A"/>
</dbReference>
<dbReference type="GO" id="GO:0006508">
    <property type="term" value="P:proteolysis"/>
    <property type="evidence" value="ECO:0007669"/>
    <property type="project" value="UniProtKB-KW"/>
</dbReference>
<dbReference type="Proteomes" id="UP000092461">
    <property type="component" value="Unassembled WGS sequence"/>
</dbReference>
<dbReference type="PANTHER" id="PTHR24252">
    <property type="entry name" value="ACROSIN-RELATED"/>
    <property type="match status" value="1"/>
</dbReference>
<keyword evidence="5" id="KW-0378">Hydrolase</keyword>
<keyword evidence="2" id="KW-0964">Secreted</keyword>
<reference evidence="13" key="3">
    <citation type="submission" date="2020-05" db="UniProtKB">
        <authorList>
            <consortium name="EnsemblMetazoa"/>
        </authorList>
    </citation>
    <scope>IDENTIFICATION</scope>
    <source>
        <strain evidence="13">Jacobina</strain>
    </source>
</reference>
<evidence type="ECO:0000256" key="9">
    <source>
        <dbReference type="ARBA" id="ARBA00024195"/>
    </source>
</evidence>
<organism evidence="13 14">
    <name type="scientific">Lutzomyia longipalpis</name>
    <name type="common">Sand fly</name>
    <dbReference type="NCBI Taxonomy" id="7200"/>
    <lineage>
        <taxon>Eukaryota</taxon>
        <taxon>Metazoa</taxon>
        <taxon>Ecdysozoa</taxon>
        <taxon>Arthropoda</taxon>
        <taxon>Hexapoda</taxon>
        <taxon>Insecta</taxon>
        <taxon>Pterygota</taxon>
        <taxon>Neoptera</taxon>
        <taxon>Endopterygota</taxon>
        <taxon>Diptera</taxon>
        <taxon>Nematocera</taxon>
        <taxon>Psychodoidea</taxon>
        <taxon>Psychodidae</taxon>
        <taxon>Lutzomyia</taxon>
        <taxon>Lutzomyia</taxon>
    </lineage>
</organism>
<feature type="signal peptide" evidence="10">
    <location>
        <begin position="1"/>
        <end position="22"/>
    </location>
</feature>
<dbReference type="EMBL" id="AJWK01004160">
    <property type="status" value="NOT_ANNOTATED_CDS"/>
    <property type="molecule type" value="Genomic_DNA"/>
</dbReference>
<evidence type="ECO:0000259" key="11">
    <source>
        <dbReference type="PROSITE" id="PS50240"/>
    </source>
</evidence>
<evidence type="ECO:0000313" key="13">
    <source>
        <dbReference type="EnsemblMetazoa" id="LLOJ001120-PA"/>
    </source>
</evidence>
<evidence type="ECO:0000256" key="8">
    <source>
        <dbReference type="ARBA" id="ARBA00023157"/>
    </source>
</evidence>
<evidence type="ECO:0000256" key="1">
    <source>
        <dbReference type="ARBA" id="ARBA00004613"/>
    </source>
</evidence>
<keyword evidence="14" id="KW-1185">Reference proteome</keyword>
<sequence>MNPLPYLVISLAVSCFAVLHFSSPICPGTVENIYVDSTVGWMGFGFAWTTWSQYLHNITIAVNLATVELEENTTFLGSIRMLHFHKLRSTEDKTRWNINFEIKFPIQDPLPDITALILNGDYICATKENAYNSSKPVKIKVFMEYNHFTKVVDDVECGTIDYANIFQSLVLHGQTITRGSWPWLVSIFSYTGPRLGFQCGATLISNKVVITAAHCFFDRYNRQLPTEDVLLILGQHNLKRPHDQGTQIVYPLSINIHKNYRKRNTIDSDIAVVVLAELVRFTTFIRPACLWKGSESKESLVGLNGVTAGWGRDEHGNFFTELPKKAEIPVVSDETCLRSHDAFTKITSEVTFCAGWRNGTDGPCNGDSGGGLMFEREGRWTLRGVVSTSLTDRQSNLCDLKEYVVFTDVKAEIPVVSDETCLRSHDAFTKITSEVTFCAGWRNGTDGPCNGDSGGGLMFEREGRWTLRGVVSTSLTDRQSNLCDLKEYVVFTDVVSFVVWIETFLVE</sequence>
<evidence type="ECO:0000256" key="5">
    <source>
        <dbReference type="ARBA" id="ARBA00022801"/>
    </source>
</evidence>
<dbReference type="PANTHER" id="PTHR24252:SF7">
    <property type="entry name" value="HYALIN"/>
    <property type="match status" value="1"/>
</dbReference>
<dbReference type="AlphaFoldDB" id="A0A1B0CAQ8"/>
<dbReference type="GO" id="GO:0005576">
    <property type="term" value="C:extracellular region"/>
    <property type="evidence" value="ECO:0007669"/>
    <property type="project" value="UniProtKB-SubCell"/>
</dbReference>
<evidence type="ECO:0000256" key="7">
    <source>
        <dbReference type="ARBA" id="ARBA00023145"/>
    </source>
</evidence>
<comment type="subcellular location">
    <subcellularLocation>
        <location evidence="1">Secreted</location>
    </subcellularLocation>
</comment>
<feature type="chain" id="PRO_5044555303" evidence="10">
    <location>
        <begin position="23"/>
        <end position="507"/>
    </location>
</feature>
<dbReference type="PROSITE" id="PS50240">
    <property type="entry name" value="TRYPSIN_DOM"/>
    <property type="match status" value="1"/>
</dbReference>
<keyword evidence="3 12" id="KW-0645">Protease</keyword>
<dbReference type="EnsemblMetazoa" id="LLOJ001120-RA">
    <property type="protein sequence ID" value="LLOJ001120-PA"/>
    <property type="gene ID" value="LLOJ001120"/>
</dbReference>
<accession>A0A1B0CAQ8</accession>
<protein>
    <submittedName>
        <fullName evidence="12">Putative trypsin-like serine protease</fullName>
    </submittedName>
</protein>
<evidence type="ECO:0000256" key="3">
    <source>
        <dbReference type="ARBA" id="ARBA00022670"/>
    </source>
</evidence>
<keyword evidence="8" id="KW-1015">Disulfide bond</keyword>
<keyword evidence="7" id="KW-0865">Zymogen</keyword>
<dbReference type="InterPro" id="IPR043504">
    <property type="entry name" value="Peptidase_S1_PA_chymotrypsin"/>
</dbReference>
<dbReference type="FunFam" id="2.40.10.10:FF:000146">
    <property type="entry name" value="Serine protease 53"/>
    <property type="match status" value="1"/>
</dbReference>
<proteinExistence type="inferred from homology"/>
<dbReference type="InterPro" id="IPR001254">
    <property type="entry name" value="Trypsin_dom"/>
</dbReference>
<keyword evidence="4 10" id="KW-0732">Signal</keyword>
<reference evidence="12" key="2">
    <citation type="journal article" date="2020" name="BMC">
        <title>Leishmania infection induces a limited differential gene expression in the sand fly midgut.</title>
        <authorList>
            <person name="Coutinho-Abreu I.V."/>
            <person name="Serafim T.D."/>
            <person name="Meneses C."/>
            <person name="Kamhawi S."/>
            <person name="Oliveira F."/>
            <person name="Valenzuela J.G."/>
        </authorList>
    </citation>
    <scope>NUCLEOTIDE SEQUENCE</scope>
    <source>
        <strain evidence="12">Jacobina</strain>
        <tissue evidence="12">Midgut</tissue>
    </source>
</reference>
<dbReference type="VEuPathDB" id="VectorBase:LLONM1_001327"/>
<dbReference type="EMBL" id="AJWK01004159">
    <property type="status" value="NOT_ANNOTATED_CDS"/>
    <property type="molecule type" value="Genomic_DNA"/>
</dbReference>
<dbReference type="CDD" id="cd00190">
    <property type="entry name" value="Tryp_SPc"/>
    <property type="match status" value="1"/>
</dbReference>
<evidence type="ECO:0000256" key="4">
    <source>
        <dbReference type="ARBA" id="ARBA00022729"/>
    </source>
</evidence>
<name>A0A1B0CAQ8_LUTLO</name>
<evidence type="ECO:0000256" key="6">
    <source>
        <dbReference type="ARBA" id="ARBA00022825"/>
    </source>
</evidence>
<dbReference type="Gene3D" id="2.40.10.10">
    <property type="entry name" value="Trypsin-like serine proteases"/>
    <property type="match status" value="2"/>
</dbReference>
<feature type="domain" description="Peptidase S1" evidence="11">
    <location>
        <begin position="170"/>
        <end position="506"/>
    </location>
</feature>
<evidence type="ECO:0000256" key="10">
    <source>
        <dbReference type="SAM" id="SignalP"/>
    </source>
</evidence>
<reference evidence="14" key="1">
    <citation type="submission" date="2012-05" db="EMBL/GenBank/DDBJ databases">
        <title>Whole Genome Assembly of Lutzomyia longipalpis.</title>
        <authorList>
            <person name="Richards S."/>
            <person name="Qu C."/>
            <person name="Dillon R."/>
            <person name="Worley K."/>
            <person name="Scherer S."/>
            <person name="Batterton M."/>
            <person name="Taylor A."/>
            <person name="Hawes A."/>
            <person name="Hernandez B."/>
            <person name="Kovar C."/>
            <person name="Mandapat C."/>
            <person name="Pham C."/>
            <person name="Qu C."/>
            <person name="Jing C."/>
            <person name="Bess C."/>
            <person name="Bandaranaike D."/>
            <person name="Ngo D."/>
            <person name="Ongeri F."/>
            <person name="Arias F."/>
            <person name="Lara F."/>
            <person name="Weissenberger G."/>
            <person name="Kamau G."/>
            <person name="Han H."/>
            <person name="Shen H."/>
            <person name="Dinh H."/>
            <person name="Khalil I."/>
            <person name="Jones J."/>
            <person name="Shafer J."/>
            <person name="Jayaseelan J."/>
            <person name="Quiroz J."/>
            <person name="Blankenburg K."/>
            <person name="Nguyen L."/>
            <person name="Jackson L."/>
            <person name="Francisco L."/>
            <person name="Tang L.-Y."/>
            <person name="Pu L.-L."/>
            <person name="Perales L."/>
            <person name="Lorensuhewa L."/>
            <person name="Munidasa M."/>
            <person name="Coyle M."/>
            <person name="Taylor M."/>
            <person name="Puazo M."/>
            <person name="Firestine M."/>
            <person name="Scheel M."/>
            <person name="Javaid M."/>
            <person name="Wang M."/>
            <person name="Li M."/>
            <person name="Tabassum N."/>
            <person name="Saada N."/>
            <person name="Osuji N."/>
            <person name="Aqrawi P."/>
            <person name="Fu Q."/>
            <person name="Thornton R."/>
            <person name="Raj R."/>
            <person name="Goodspeed R."/>
            <person name="Mata R."/>
            <person name="Najjar R."/>
            <person name="Gubbala S."/>
            <person name="Lee S."/>
            <person name="Denson S."/>
            <person name="Patil S."/>
            <person name="Macmil S."/>
            <person name="Qi S."/>
            <person name="Matskevitch T."/>
            <person name="Palculict T."/>
            <person name="Mathew T."/>
            <person name="Vee V."/>
            <person name="Velamala V."/>
            <person name="Korchina V."/>
            <person name="Cai W."/>
            <person name="Liu W."/>
            <person name="Dai W."/>
            <person name="Zou X."/>
            <person name="Zhu Y."/>
            <person name="Zhang Y."/>
            <person name="Wu Y.-Q."/>
            <person name="Xin Y."/>
            <person name="Nazarath L."/>
            <person name="Kovar C."/>
            <person name="Han Y."/>
            <person name="Muzny D."/>
            <person name="Gibbs R."/>
        </authorList>
    </citation>
    <scope>NUCLEOTIDE SEQUENCE [LARGE SCALE GENOMIC DNA]</scope>
    <source>
        <strain evidence="14">Jacobina</strain>
    </source>
</reference>
<dbReference type="Pfam" id="PF00089">
    <property type="entry name" value="Trypsin"/>
    <property type="match status" value="2"/>
</dbReference>
<dbReference type="InterPro" id="IPR018114">
    <property type="entry name" value="TRYPSIN_HIS"/>
</dbReference>
<dbReference type="InterPro" id="IPR009003">
    <property type="entry name" value="Peptidase_S1_PA"/>
</dbReference>
<dbReference type="EMBL" id="GITU01009547">
    <property type="protein sequence ID" value="MBC1178250.1"/>
    <property type="molecule type" value="Transcribed_RNA"/>
</dbReference>
<evidence type="ECO:0000313" key="12">
    <source>
        <dbReference type="EMBL" id="MBC1178250.1"/>
    </source>
</evidence>
<dbReference type="GO" id="GO:0004252">
    <property type="term" value="F:serine-type endopeptidase activity"/>
    <property type="evidence" value="ECO:0007669"/>
    <property type="project" value="InterPro"/>
</dbReference>
<dbReference type="PRINTS" id="PR00722">
    <property type="entry name" value="CHYMOTRYPSIN"/>
</dbReference>
<keyword evidence="6" id="KW-0720">Serine protease</keyword>
<dbReference type="SMART" id="SM00020">
    <property type="entry name" value="Tryp_SPc"/>
    <property type="match status" value="1"/>
</dbReference>
<comment type="similarity">
    <text evidence="9">Belongs to the peptidase S1 family. CLIP subfamily.</text>
</comment>
<dbReference type="SUPFAM" id="SSF50494">
    <property type="entry name" value="Trypsin-like serine proteases"/>
    <property type="match status" value="2"/>
</dbReference>
<dbReference type="VEuPathDB" id="VectorBase:LLOJ001120"/>